<dbReference type="PANTHER" id="PTHR30296">
    <property type="entry name" value="UNCHARACTERIZED PROTEIN YKGE"/>
    <property type="match status" value="1"/>
</dbReference>
<feature type="domain" description="Cysteine-rich" evidence="1">
    <location>
        <begin position="143"/>
        <end position="227"/>
    </location>
</feature>
<evidence type="ECO:0000313" key="2">
    <source>
        <dbReference type="EMBL" id="MDQ0316524.1"/>
    </source>
</evidence>
<feature type="domain" description="Cysteine-rich" evidence="1">
    <location>
        <begin position="14"/>
        <end position="94"/>
    </location>
</feature>
<sequence>MSDIRPDGEGPLRVALFVTCLVDLFRPVVGFAAIKLLEDAGVAVEVPDTQTCCGQPAFNSGDQPGSRAIARQVIAAFEDYDYVVVPSGSCGAMIARHYPDLFKHEPDWHGRAEALAARTHELVSFLVDVLGVTGVAAHFDGTVTYHDSCSGLRELSIKAQPRDLLSSVSGLRLTELEDAEVCCGFGGTFCVKYPDISNAMVGRKAEAIEKSGAGTVLAGDIGCLMNMAGKLTRLNKPVAARHVAEVLAEMADEPPIAGDAGSGRPGGS</sequence>
<accession>A0AAE3VPN2</accession>
<dbReference type="AlphaFoldDB" id="A0AAE3VPN2"/>
<dbReference type="GO" id="GO:0016491">
    <property type="term" value="F:oxidoreductase activity"/>
    <property type="evidence" value="ECO:0007669"/>
    <property type="project" value="UniProtKB-ARBA"/>
</dbReference>
<gene>
    <name evidence="2" type="ORF">J2S73_003000</name>
</gene>
<evidence type="ECO:0000259" key="1">
    <source>
        <dbReference type="Pfam" id="PF02754"/>
    </source>
</evidence>
<dbReference type="Proteomes" id="UP001229244">
    <property type="component" value="Unassembled WGS sequence"/>
</dbReference>
<name>A0AAE3VPN2_9HYPH</name>
<comment type="caution">
    <text evidence="2">The sequence shown here is derived from an EMBL/GenBank/DDBJ whole genome shotgun (WGS) entry which is preliminary data.</text>
</comment>
<dbReference type="EMBL" id="JAUSUL010000003">
    <property type="protein sequence ID" value="MDQ0316524.1"/>
    <property type="molecule type" value="Genomic_DNA"/>
</dbReference>
<dbReference type="Pfam" id="PF02754">
    <property type="entry name" value="CCG"/>
    <property type="match status" value="2"/>
</dbReference>
<organism evidence="2 3">
    <name type="scientific">Amorphus orientalis</name>
    <dbReference type="NCBI Taxonomy" id="649198"/>
    <lineage>
        <taxon>Bacteria</taxon>
        <taxon>Pseudomonadati</taxon>
        <taxon>Pseudomonadota</taxon>
        <taxon>Alphaproteobacteria</taxon>
        <taxon>Hyphomicrobiales</taxon>
        <taxon>Amorphaceae</taxon>
        <taxon>Amorphus</taxon>
    </lineage>
</organism>
<protein>
    <submittedName>
        <fullName evidence="2">L-lactate dehydrogenase complex protein LldE</fullName>
    </submittedName>
</protein>
<dbReference type="PANTHER" id="PTHR30296:SF0">
    <property type="entry name" value="LACTATE UTILIZATION PROTEIN A"/>
    <property type="match status" value="1"/>
</dbReference>
<dbReference type="RefSeq" id="WP_306886410.1">
    <property type="nucleotide sequence ID" value="NZ_JAUSUL010000003.1"/>
</dbReference>
<dbReference type="InterPro" id="IPR004017">
    <property type="entry name" value="Cys_rich_dom"/>
</dbReference>
<evidence type="ECO:0000313" key="3">
    <source>
        <dbReference type="Proteomes" id="UP001229244"/>
    </source>
</evidence>
<reference evidence="2" key="1">
    <citation type="submission" date="2023-07" db="EMBL/GenBank/DDBJ databases">
        <title>Genomic Encyclopedia of Type Strains, Phase IV (KMG-IV): sequencing the most valuable type-strain genomes for metagenomic binning, comparative biology and taxonomic classification.</title>
        <authorList>
            <person name="Goeker M."/>
        </authorList>
    </citation>
    <scope>NUCLEOTIDE SEQUENCE</scope>
    <source>
        <strain evidence="2">DSM 21202</strain>
    </source>
</reference>
<proteinExistence type="predicted"/>
<keyword evidence="3" id="KW-1185">Reference proteome</keyword>
<dbReference type="GO" id="GO:0005829">
    <property type="term" value="C:cytosol"/>
    <property type="evidence" value="ECO:0007669"/>
    <property type="project" value="TreeGrafter"/>
</dbReference>